<dbReference type="SUPFAM" id="SSF55166">
    <property type="entry name" value="Hedgehog/DD-peptidase"/>
    <property type="match status" value="1"/>
</dbReference>
<accession>A0A3M2IVG3</accession>
<dbReference type="Gene3D" id="3.30.1380.10">
    <property type="match status" value="1"/>
</dbReference>
<feature type="compositionally biased region" description="Basic and acidic residues" evidence="1">
    <location>
        <begin position="93"/>
        <end position="105"/>
    </location>
</feature>
<feature type="compositionally biased region" description="Low complexity" evidence="1">
    <location>
        <begin position="75"/>
        <end position="92"/>
    </location>
</feature>
<evidence type="ECO:0000313" key="4">
    <source>
        <dbReference type="Proteomes" id="UP000269289"/>
    </source>
</evidence>
<dbReference type="InterPro" id="IPR052179">
    <property type="entry name" value="DD-CPase-like"/>
</dbReference>
<evidence type="ECO:0000259" key="2">
    <source>
        <dbReference type="Pfam" id="PF02557"/>
    </source>
</evidence>
<organism evidence="3 4">
    <name type="scientific">Cellulomonas triticagri</name>
    <dbReference type="NCBI Taxonomy" id="2483352"/>
    <lineage>
        <taxon>Bacteria</taxon>
        <taxon>Bacillati</taxon>
        <taxon>Actinomycetota</taxon>
        <taxon>Actinomycetes</taxon>
        <taxon>Micrococcales</taxon>
        <taxon>Cellulomonadaceae</taxon>
        <taxon>Cellulomonas</taxon>
    </lineage>
</organism>
<feature type="region of interest" description="Disordered" evidence="1">
    <location>
        <begin position="1"/>
        <end position="108"/>
    </location>
</feature>
<dbReference type="PANTHER" id="PTHR34385:SF1">
    <property type="entry name" value="PEPTIDOGLYCAN L-ALANYL-D-GLUTAMATE ENDOPEPTIDASE CWLK"/>
    <property type="match status" value="1"/>
</dbReference>
<evidence type="ECO:0000313" key="3">
    <source>
        <dbReference type="EMBL" id="RMI05079.1"/>
    </source>
</evidence>
<dbReference type="EMBL" id="RFFI01000113">
    <property type="protein sequence ID" value="RMI05079.1"/>
    <property type="molecule type" value="Genomic_DNA"/>
</dbReference>
<dbReference type="CDD" id="cd14814">
    <property type="entry name" value="Peptidase_M15"/>
    <property type="match status" value="1"/>
</dbReference>
<name>A0A3M2IVG3_9CELL</name>
<sequence length="343" mass="36213">MRAEAWTDPVRPLWFRDRPPRNAGNPPSPCAVAGRVDTLSRPPSRVSPGGPVAQHHVQPAATGTPTRRQLREAGRTAPAAPVAAGTTPAGDAARPERIERTESRRTSPLARWGTRAGVLVTLAAITVAIPLAQRPASSGAETFTDAEADATLPDTVQALTSSATSVLPPASLVSGDATALRAQVDVSRSADREVLPGCSGEAGTASANGQLPSSDLCYLWDGKTQIRADAAEALAELNSMWVTRFGTDLCLSSGYRTLAEQRAVKAQKGGLAAPAGRSNHGWGLAIDLCSSQTTGAQWEWLNENAPVFGWENPAWARPGGSGPYERWHWEYTKGVMADGEYYG</sequence>
<evidence type="ECO:0000256" key="1">
    <source>
        <dbReference type="SAM" id="MobiDB-lite"/>
    </source>
</evidence>
<gene>
    <name evidence="3" type="ORF">EBM89_16590</name>
</gene>
<dbReference type="GO" id="GO:0008233">
    <property type="term" value="F:peptidase activity"/>
    <property type="evidence" value="ECO:0007669"/>
    <property type="project" value="InterPro"/>
</dbReference>
<dbReference type="InterPro" id="IPR003709">
    <property type="entry name" value="VanY-like_core_dom"/>
</dbReference>
<comment type="caution">
    <text evidence="3">The sequence shown here is derived from an EMBL/GenBank/DDBJ whole genome shotgun (WGS) entry which is preliminary data.</text>
</comment>
<feature type="compositionally biased region" description="Low complexity" evidence="1">
    <location>
        <begin position="40"/>
        <end position="52"/>
    </location>
</feature>
<keyword evidence="4" id="KW-1185">Reference proteome</keyword>
<reference evidence="3 4" key="1">
    <citation type="submission" date="2018-10" db="EMBL/GenBank/DDBJ databases">
        <title>Isolation, diversity and antifungal activity of actinobacteria from wheat.</title>
        <authorList>
            <person name="Han C."/>
        </authorList>
    </citation>
    <scope>NUCLEOTIDE SEQUENCE [LARGE SCALE GENOMIC DNA]</scope>
    <source>
        <strain evidence="3 4">NEAU-YY56</strain>
    </source>
</reference>
<dbReference type="AlphaFoldDB" id="A0A3M2IVG3"/>
<dbReference type="PANTHER" id="PTHR34385">
    <property type="entry name" value="D-ALANYL-D-ALANINE CARBOXYPEPTIDASE"/>
    <property type="match status" value="1"/>
</dbReference>
<proteinExistence type="predicted"/>
<dbReference type="Proteomes" id="UP000269289">
    <property type="component" value="Unassembled WGS sequence"/>
</dbReference>
<feature type="domain" description="D-alanyl-D-alanine carboxypeptidase-like core" evidence="2">
    <location>
        <begin position="224"/>
        <end position="332"/>
    </location>
</feature>
<dbReference type="Pfam" id="PF02557">
    <property type="entry name" value="VanY"/>
    <property type="match status" value="1"/>
</dbReference>
<dbReference type="InterPro" id="IPR009045">
    <property type="entry name" value="Zn_M74/Hedgehog-like"/>
</dbReference>
<protein>
    <submittedName>
        <fullName evidence="3">Peptidase M15</fullName>
    </submittedName>
</protein>
<dbReference type="GO" id="GO:0006508">
    <property type="term" value="P:proteolysis"/>
    <property type="evidence" value="ECO:0007669"/>
    <property type="project" value="InterPro"/>
</dbReference>